<dbReference type="Proteomes" id="UP000466307">
    <property type="component" value="Unassembled WGS sequence"/>
</dbReference>
<evidence type="ECO:0000259" key="8">
    <source>
        <dbReference type="PROSITE" id="PS51085"/>
    </source>
</evidence>
<evidence type="ECO:0000313" key="11">
    <source>
        <dbReference type="Proteomes" id="UP000466307"/>
    </source>
</evidence>
<dbReference type="Gene3D" id="3.40.50.80">
    <property type="entry name" value="Nucleotide-binding domain of ferredoxin-NADP reductase (FNR) module"/>
    <property type="match status" value="1"/>
</dbReference>
<dbReference type="GO" id="GO:0016491">
    <property type="term" value="F:oxidoreductase activity"/>
    <property type="evidence" value="ECO:0007669"/>
    <property type="project" value="UniProtKB-KW"/>
</dbReference>
<dbReference type="InterPro" id="IPR012675">
    <property type="entry name" value="Beta-grasp_dom_sf"/>
</dbReference>
<evidence type="ECO:0000256" key="6">
    <source>
        <dbReference type="ARBA" id="ARBA00023004"/>
    </source>
</evidence>
<keyword evidence="2" id="KW-0285">Flavoprotein</keyword>
<dbReference type="PANTHER" id="PTHR47354">
    <property type="entry name" value="NADH OXIDOREDUCTASE HCR"/>
    <property type="match status" value="1"/>
</dbReference>
<protein>
    <submittedName>
        <fullName evidence="10">Oxidoreductase</fullName>
    </submittedName>
</protein>
<dbReference type="SUPFAM" id="SSF54292">
    <property type="entry name" value="2Fe-2S ferredoxin-like"/>
    <property type="match status" value="1"/>
</dbReference>
<gene>
    <name evidence="10" type="ORF">GYA93_18260</name>
</gene>
<accession>A0A7K3LTT0</accession>
<keyword evidence="6" id="KW-0408">Iron</keyword>
<feature type="domain" description="2Fe-2S ferredoxin-type" evidence="8">
    <location>
        <begin position="218"/>
        <end position="304"/>
    </location>
</feature>
<dbReference type="SUPFAM" id="SSF63380">
    <property type="entry name" value="Riboflavin synthase domain-like"/>
    <property type="match status" value="1"/>
</dbReference>
<keyword evidence="11" id="KW-1185">Reference proteome</keyword>
<feature type="domain" description="FAD-binding FR-type" evidence="9">
    <location>
        <begin position="1"/>
        <end position="102"/>
    </location>
</feature>
<dbReference type="PROSITE" id="PS51384">
    <property type="entry name" value="FAD_FR"/>
    <property type="match status" value="1"/>
</dbReference>
<dbReference type="Pfam" id="PF00111">
    <property type="entry name" value="Fer2"/>
    <property type="match status" value="1"/>
</dbReference>
<dbReference type="GO" id="GO:0051537">
    <property type="term" value="F:2 iron, 2 sulfur cluster binding"/>
    <property type="evidence" value="ECO:0007669"/>
    <property type="project" value="UniProtKB-KW"/>
</dbReference>
<dbReference type="PROSITE" id="PS51085">
    <property type="entry name" value="2FE2S_FER_2"/>
    <property type="match status" value="1"/>
</dbReference>
<evidence type="ECO:0000256" key="1">
    <source>
        <dbReference type="ARBA" id="ARBA00001974"/>
    </source>
</evidence>
<dbReference type="AlphaFoldDB" id="A0A7K3LTT0"/>
<dbReference type="PANTHER" id="PTHR47354:SF1">
    <property type="entry name" value="CARNITINE MONOOXYGENASE REDUCTASE SUBUNIT"/>
    <property type="match status" value="1"/>
</dbReference>
<dbReference type="EMBL" id="JAADZU010000071">
    <property type="protein sequence ID" value="NDK91506.1"/>
    <property type="molecule type" value="Genomic_DNA"/>
</dbReference>
<organism evidence="10 11">
    <name type="scientific">Gordonia desulfuricans</name>
    <dbReference type="NCBI Taxonomy" id="89051"/>
    <lineage>
        <taxon>Bacteria</taxon>
        <taxon>Bacillati</taxon>
        <taxon>Actinomycetota</taxon>
        <taxon>Actinomycetes</taxon>
        <taxon>Mycobacteriales</taxon>
        <taxon>Gordoniaceae</taxon>
        <taxon>Gordonia</taxon>
    </lineage>
</organism>
<evidence type="ECO:0000256" key="3">
    <source>
        <dbReference type="ARBA" id="ARBA00022714"/>
    </source>
</evidence>
<dbReference type="CDD" id="cd06185">
    <property type="entry name" value="PDR_like"/>
    <property type="match status" value="1"/>
</dbReference>
<reference evidence="10 11" key="1">
    <citation type="submission" date="2020-01" db="EMBL/GenBank/DDBJ databases">
        <title>Investigation of new actinobacteria for the biodesulphurisation of diesel fuel.</title>
        <authorList>
            <person name="Athi Narayanan S.M."/>
        </authorList>
    </citation>
    <scope>NUCLEOTIDE SEQUENCE [LARGE SCALE GENOMIC DNA]</scope>
    <source>
        <strain evidence="10 11">213E</strain>
    </source>
</reference>
<dbReference type="InterPro" id="IPR050415">
    <property type="entry name" value="MRET"/>
</dbReference>
<proteinExistence type="predicted"/>
<dbReference type="InterPro" id="IPR017927">
    <property type="entry name" value="FAD-bd_FR_type"/>
</dbReference>
<evidence type="ECO:0000256" key="2">
    <source>
        <dbReference type="ARBA" id="ARBA00022630"/>
    </source>
</evidence>
<comment type="cofactor">
    <cofactor evidence="1">
        <name>FAD</name>
        <dbReference type="ChEBI" id="CHEBI:57692"/>
    </cofactor>
</comment>
<dbReference type="InterPro" id="IPR006058">
    <property type="entry name" value="2Fe2S_fd_BS"/>
</dbReference>
<dbReference type="CDD" id="cd00207">
    <property type="entry name" value="fer2"/>
    <property type="match status" value="1"/>
</dbReference>
<dbReference type="Gene3D" id="2.40.30.10">
    <property type="entry name" value="Translation factors"/>
    <property type="match status" value="1"/>
</dbReference>
<comment type="caution">
    <text evidence="10">The sequence shown here is derived from an EMBL/GenBank/DDBJ whole genome shotgun (WGS) entry which is preliminary data.</text>
</comment>
<dbReference type="Gene3D" id="3.10.20.30">
    <property type="match status" value="1"/>
</dbReference>
<evidence type="ECO:0000313" key="10">
    <source>
        <dbReference type="EMBL" id="NDK91506.1"/>
    </source>
</evidence>
<name>A0A7K3LTT0_9ACTN</name>
<keyword evidence="4" id="KW-0479">Metal-binding</keyword>
<keyword evidence="3" id="KW-0001">2Fe-2S</keyword>
<evidence type="ECO:0000256" key="7">
    <source>
        <dbReference type="ARBA" id="ARBA00023014"/>
    </source>
</evidence>
<dbReference type="PRINTS" id="PR00409">
    <property type="entry name" value="PHDIOXRDTASE"/>
</dbReference>
<evidence type="ECO:0000256" key="5">
    <source>
        <dbReference type="ARBA" id="ARBA00023002"/>
    </source>
</evidence>
<dbReference type="InterPro" id="IPR036010">
    <property type="entry name" value="2Fe-2S_ferredoxin-like_sf"/>
</dbReference>
<dbReference type="PROSITE" id="PS00197">
    <property type="entry name" value="2FE2S_FER_1"/>
    <property type="match status" value="1"/>
</dbReference>
<dbReference type="SUPFAM" id="SSF52343">
    <property type="entry name" value="Ferredoxin reductase-like, C-terminal NADP-linked domain"/>
    <property type="match status" value="1"/>
</dbReference>
<dbReference type="InterPro" id="IPR001041">
    <property type="entry name" value="2Fe-2S_ferredoxin-type"/>
</dbReference>
<dbReference type="InterPro" id="IPR017938">
    <property type="entry name" value="Riboflavin_synthase-like_b-brl"/>
</dbReference>
<dbReference type="GO" id="GO:0046872">
    <property type="term" value="F:metal ion binding"/>
    <property type="evidence" value="ECO:0007669"/>
    <property type="project" value="UniProtKB-KW"/>
</dbReference>
<keyword evidence="5" id="KW-0560">Oxidoreductase</keyword>
<evidence type="ECO:0000259" key="9">
    <source>
        <dbReference type="PROSITE" id="PS51384"/>
    </source>
</evidence>
<sequence>MTVLDLEVVQLRQESDRVLSVVLADPERRLLPAWEPGAHIDVWLPSGVRQYSLCGDPANRQEYRIAVLNEQESRGGSRYVHSTLRPGDMVEISGPRNHFELESASEYIFVAGGIGITPLLPMMQAAGDNWHLLYGGQTRRSMAFADELDDNPRVQIRPQDEYGLLDLAAALGTPRPGVGVYCCGPAPLIAAIEAFCADWPAGTLHVEHFSAAEVDTSNDVAFEVTAQRSGVSVTVQPDETVLDALETVGVSLPYACRDGVCGSCATRVLSGTPEHRDMLTDPDDTVIMMPCISRASSNELVLDV</sequence>
<keyword evidence="7" id="KW-0411">Iron-sulfur</keyword>
<dbReference type="InterPro" id="IPR039261">
    <property type="entry name" value="FNR_nucleotide-bd"/>
</dbReference>
<evidence type="ECO:0000256" key="4">
    <source>
        <dbReference type="ARBA" id="ARBA00022723"/>
    </source>
</evidence>